<name>A0AC61U8U7_9MICO</name>
<dbReference type="EMBL" id="CP087977">
    <property type="protein sequence ID" value="UUZ46502.1"/>
    <property type="molecule type" value="Genomic_DNA"/>
</dbReference>
<dbReference type="Proteomes" id="UP001059663">
    <property type="component" value="Chromosome"/>
</dbReference>
<gene>
    <name evidence="1" type="ORF">LP422_05300</name>
</gene>
<evidence type="ECO:0000313" key="2">
    <source>
        <dbReference type="Proteomes" id="UP001059663"/>
    </source>
</evidence>
<sequence length="62" mass="6780">MGIVRELAQEGITVLLVEQDLRAAFSVADRVVVMEKGRIVHESTTEEFRSDAPGARRLLGVG</sequence>
<reference evidence="1" key="1">
    <citation type="submission" date="2021-11" db="EMBL/GenBank/DDBJ databases">
        <title>Study of the species diversity of bacterial strains isolated from a unique natural object - Shulgan-Tash cave (Bashkiria).</title>
        <authorList>
            <person name="Sazanova A.L."/>
            <person name="Chirak E.R."/>
            <person name="Safronova V.I."/>
        </authorList>
    </citation>
    <scope>NUCLEOTIDE SEQUENCE</scope>
    <source>
        <strain evidence="1">P1</strain>
    </source>
</reference>
<proteinExistence type="predicted"/>
<protein>
    <submittedName>
        <fullName evidence="1">Uncharacterized protein</fullName>
    </submittedName>
</protein>
<organism evidence="1 2">
    <name type="scientific">Janibacter limosus</name>
    <dbReference type="NCBI Taxonomy" id="53458"/>
    <lineage>
        <taxon>Bacteria</taxon>
        <taxon>Bacillati</taxon>
        <taxon>Actinomycetota</taxon>
        <taxon>Actinomycetes</taxon>
        <taxon>Micrococcales</taxon>
        <taxon>Intrasporangiaceae</taxon>
        <taxon>Janibacter</taxon>
    </lineage>
</organism>
<accession>A0AC61U8U7</accession>
<evidence type="ECO:0000313" key="1">
    <source>
        <dbReference type="EMBL" id="UUZ46502.1"/>
    </source>
</evidence>